<dbReference type="AlphaFoldDB" id="A0A7R8UYZ1"/>
<proteinExistence type="predicted"/>
<evidence type="ECO:0000313" key="2">
    <source>
        <dbReference type="EMBL" id="CAD7089081.1"/>
    </source>
</evidence>
<dbReference type="Proteomes" id="UP000594454">
    <property type="component" value="Chromosome 4"/>
</dbReference>
<gene>
    <name evidence="2" type="ORF">HERILL_LOCUS11659</name>
</gene>
<sequence>MPVKGKKRAPSDSSLEEDNEEKATKRFRGRKVTIENRKGRNIELPRVRKHRISSITSSASPKRPPRKRLTNNMPQKIDLSKVAEHRKTQKGLNFDDCSTGPFTNFQPGADDRDSGDEFCVHSSPSLGTTDERGQLPDASDNPTENVDQCNFKPKIIRRRKKKVDEDVGSKLNFVMFD</sequence>
<accession>A0A7R8UYZ1</accession>
<feature type="compositionally biased region" description="Basic and acidic residues" evidence="1">
    <location>
        <begin position="32"/>
        <end position="46"/>
    </location>
</feature>
<keyword evidence="3" id="KW-1185">Reference proteome</keyword>
<dbReference type="EMBL" id="LR899012">
    <property type="protein sequence ID" value="CAD7089081.1"/>
    <property type="molecule type" value="Genomic_DNA"/>
</dbReference>
<evidence type="ECO:0000313" key="3">
    <source>
        <dbReference type="Proteomes" id="UP000594454"/>
    </source>
</evidence>
<protein>
    <submittedName>
        <fullName evidence="2">Uncharacterized protein</fullName>
    </submittedName>
</protein>
<dbReference type="OrthoDB" id="7872817at2759"/>
<organism evidence="2 3">
    <name type="scientific">Hermetia illucens</name>
    <name type="common">Black soldier fly</name>
    <dbReference type="NCBI Taxonomy" id="343691"/>
    <lineage>
        <taxon>Eukaryota</taxon>
        <taxon>Metazoa</taxon>
        <taxon>Ecdysozoa</taxon>
        <taxon>Arthropoda</taxon>
        <taxon>Hexapoda</taxon>
        <taxon>Insecta</taxon>
        <taxon>Pterygota</taxon>
        <taxon>Neoptera</taxon>
        <taxon>Endopterygota</taxon>
        <taxon>Diptera</taxon>
        <taxon>Brachycera</taxon>
        <taxon>Stratiomyomorpha</taxon>
        <taxon>Stratiomyidae</taxon>
        <taxon>Hermetiinae</taxon>
        <taxon>Hermetia</taxon>
    </lineage>
</organism>
<name>A0A7R8UYZ1_HERIL</name>
<reference evidence="2 3" key="1">
    <citation type="submission" date="2020-11" db="EMBL/GenBank/DDBJ databases">
        <authorList>
            <person name="Wallbank WR R."/>
            <person name="Pardo Diaz C."/>
            <person name="Kozak K."/>
            <person name="Martin S."/>
            <person name="Jiggins C."/>
            <person name="Moest M."/>
            <person name="Warren A I."/>
            <person name="Generalovic N T."/>
            <person name="Byers J.R.P. K."/>
            <person name="Montejo-Kovacevich G."/>
            <person name="Yen C E."/>
        </authorList>
    </citation>
    <scope>NUCLEOTIDE SEQUENCE [LARGE SCALE GENOMIC DNA]</scope>
</reference>
<evidence type="ECO:0000256" key="1">
    <source>
        <dbReference type="SAM" id="MobiDB-lite"/>
    </source>
</evidence>
<feature type="region of interest" description="Disordered" evidence="1">
    <location>
        <begin position="1"/>
        <end position="147"/>
    </location>
</feature>